<gene>
    <name evidence="1" type="ORF">H5410_012419</name>
</gene>
<dbReference type="AlphaFoldDB" id="A0A9J6ASB3"/>
<evidence type="ECO:0000313" key="2">
    <source>
        <dbReference type="Proteomes" id="UP000824120"/>
    </source>
</evidence>
<name>A0A9J6ASB3_SOLCO</name>
<organism evidence="1 2">
    <name type="scientific">Solanum commersonii</name>
    <name type="common">Commerson's wild potato</name>
    <name type="synonym">Commerson's nightshade</name>
    <dbReference type="NCBI Taxonomy" id="4109"/>
    <lineage>
        <taxon>Eukaryota</taxon>
        <taxon>Viridiplantae</taxon>
        <taxon>Streptophyta</taxon>
        <taxon>Embryophyta</taxon>
        <taxon>Tracheophyta</taxon>
        <taxon>Spermatophyta</taxon>
        <taxon>Magnoliopsida</taxon>
        <taxon>eudicotyledons</taxon>
        <taxon>Gunneridae</taxon>
        <taxon>Pentapetalae</taxon>
        <taxon>asterids</taxon>
        <taxon>lamiids</taxon>
        <taxon>Solanales</taxon>
        <taxon>Solanaceae</taxon>
        <taxon>Solanoideae</taxon>
        <taxon>Solaneae</taxon>
        <taxon>Solanum</taxon>
    </lineage>
</organism>
<comment type="caution">
    <text evidence="1">The sequence shown here is derived from an EMBL/GenBank/DDBJ whole genome shotgun (WGS) entry which is preliminary data.</text>
</comment>
<sequence length="108" mass="11807">MHTAQSSMPMSQARLIPMTPPLNSQLLLTRNHERSLPFINMRLKILYTYKGRQFGDGLGGRKAWGGGGGGLAGKMSFIGCGHFSLRVGLVEKYGPKAEILVKHIKIAL</sequence>
<dbReference type="EMBL" id="JACXVP010000002">
    <property type="protein sequence ID" value="KAG5627201.1"/>
    <property type="molecule type" value="Genomic_DNA"/>
</dbReference>
<protein>
    <submittedName>
        <fullName evidence="1">Uncharacterized protein</fullName>
    </submittedName>
</protein>
<keyword evidence="2" id="KW-1185">Reference proteome</keyword>
<reference evidence="1 2" key="1">
    <citation type="submission" date="2020-09" db="EMBL/GenBank/DDBJ databases">
        <title>De no assembly of potato wild relative species, Solanum commersonii.</title>
        <authorList>
            <person name="Cho K."/>
        </authorList>
    </citation>
    <scope>NUCLEOTIDE SEQUENCE [LARGE SCALE GENOMIC DNA]</scope>
    <source>
        <strain evidence="1">LZ3.2</strain>
        <tissue evidence="1">Leaf</tissue>
    </source>
</reference>
<accession>A0A9J6ASB3</accession>
<evidence type="ECO:0000313" key="1">
    <source>
        <dbReference type="EMBL" id="KAG5627201.1"/>
    </source>
</evidence>
<proteinExistence type="predicted"/>
<dbReference type="Proteomes" id="UP000824120">
    <property type="component" value="Chromosome 2"/>
</dbReference>